<dbReference type="InterPro" id="IPR036271">
    <property type="entry name" value="Tet_transcr_reg_TetR-rel_C_sf"/>
</dbReference>
<organism evidence="2 3">
    <name type="scientific">Kineosporia babensis</name>
    <dbReference type="NCBI Taxonomy" id="499548"/>
    <lineage>
        <taxon>Bacteria</taxon>
        <taxon>Bacillati</taxon>
        <taxon>Actinomycetota</taxon>
        <taxon>Actinomycetes</taxon>
        <taxon>Kineosporiales</taxon>
        <taxon>Kineosporiaceae</taxon>
        <taxon>Kineosporia</taxon>
    </lineage>
</organism>
<accession>A0A9X1NL26</accession>
<dbReference type="InterPro" id="IPR039538">
    <property type="entry name" value="BetI_C"/>
</dbReference>
<dbReference type="Pfam" id="PF13977">
    <property type="entry name" value="TetR_C_6"/>
    <property type="match status" value="1"/>
</dbReference>
<dbReference type="Proteomes" id="UP001138997">
    <property type="component" value="Unassembled WGS sequence"/>
</dbReference>
<name>A0A9X1NL26_9ACTN</name>
<gene>
    <name evidence="2" type="ORF">LR394_29575</name>
</gene>
<dbReference type="AlphaFoldDB" id="A0A9X1NL26"/>
<proteinExistence type="predicted"/>
<evidence type="ECO:0000313" key="3">
    <source>
        <dbReference type="Proteomes" id="UP001138997"/>
    </source>
</evidence>
<dbReference type="Gene3D" id="1.10.357.10">
    <property type="entry name" value="Tetracycline Repressor, domain 2"/>
    <property type="match status" value="1"/>
</dbReference>
<evidence type="ECO:0000259" key="1">
    <source>
        <dbReference type="Pfam" id="PF13977"/>
    </source>
</evidence>
<evidence type="ECO:0000313" key="2">
    <source>
        <dbReference type="EMBL" id="MCD5315063.1"/>
    </source>
</evidence>
<protein>
    <submittedName>
        <fullName evidence="2">TetR family transcriptional regulator C-terminal domain-containing protein</fullName>
    </submittedName>
</protein>
<sequence length="73" mass="7711">MLNPVGAALFRHQGRDAGERGQARVWLAFVAQAAVSPVLGEAVRDSYAGIAALFVRLVRAEAESTLRAAISGF</sequence>
<feature type="domain" description="BetI-type transcriptional repressor C-terminal" evidence="1">
    <location>
        <begin position="16"/>
        <end position="65"/>
    </location>
</feature>
<comment type="caution">
    <text evidence="2">The sequence shown here is derived from an EMBL/GenBank/DDBJ whole genome shotgun (WGS) entry which is preliminary data.</text>
</comment>
<dbReference type="EMBL" id="JAJOMB010000019">
    <property type="protein sequence ID" value="MCD5315063.1"/>
    <property type="molecule type" value="Genomic_DNA"/>
</dbReference>
<reference evidence="2" key="1">
    <citation type="submission" date="2021-11" db="EMBL/GenBank/DDBJ databases">
        <title>Streptomyces corallinus and Kineosporia corallina sp. nov., two new coral-derived marine actinobacteria.</title>
        <authorList>
            <person name="Buangrab K."/>
            <person name="Sutthacheep M."/>
            <person name="Yeemin T."/>
            <person name="Harunari E."/>
            <person name="Igarashi Y."/>
            <person name="Sripreechasak P."/>
            <person name="Kanchanasin P."/>
            <person name="Tanasupawat S."/>
            <person name="Phongsopitanun W."/>
        </authorList>
    </citation>
    <scope>NUCLEOTIDE SEQUENCE</scope>
    <source>
        <strain evidence="2">JCM 31032</strain>
    </source>
</reference>
<dbReference type="SUPFAM" id="SSF48498">
    <property type="entry name" value="Tetracyclin repressor-like, C-terminal domain"/>
    <property type="match status" value="1"/>
</dbReference>
<keyword evidence="3" id="KW-1185">Reference proteome</keyword>
<dbReference type="RefSeq" id="WP_231447868.1">
    <property type="nucleotide sequence ID" value="NZ_JAJOMB010000019.1"/>
</dbReference>